<dbReference type="PANTHER" id="PTHR45763">
    <property type="entry name" value="HYDROLASE, ALPHA/BETA FOLD FAMILY PROTEIN, EXPRESSED-RELATED"/>
    <property type="match status" value="1"/>
</dbReference>
<organism evidence="1 2">
    <name type="scientific">Carnegiea gigantea</name>
    <dbReference type="NCBI Taxonomy" id="171969"/>
    <lineage>
        <taxon>Eukaryota</taxon>
        <taxon>Viridiplantae</taxon>
        <taxon>Streptophyta</taxon>
        <taxon>Embryophyta</taxon>
        <taxon>Tracheophyta</taxon>
        <taxon>Spermatophyta</taxon>
        <taxon>Magnoliopsida</taxon>
        <taxon>eudicotyledons</taxon>
        <taxon>Gunneridae</taxon>
        <taxon>Pentapetalae</taxon>
        <taxon>Caryophyllales</taxon>
        <taxon>Cactineae</taxon>
        <taxon>Cactaceae</taxon>
        <taxon>Cactoideae</taxon>
        <taxon>Echinocereeae</taxon>
        <taxon>Carnegiea</taxon>
    </lineage>
</organism>
<accession>A0A9Q1KC59</accession>
<dbReference type="AlphaFoldDB" id="A0A9Q1KC59"/>
<dbReference type="SUPFAM" id="SSF53474">
    <property type="entry name" value="alpha/beta-Hydrolases"/>
    <property type="match status" value="2"/>
</dbReference>
<dbReference type="InterPro" id="IPR029058">
    <property type="entry name" value="AB_hydrolase_fold"/>
</dbReference>
<dbReference type="Proteomes" id="UP001153076">
    <property type="component" value="Unassembled WGS sequence"/>
</dbReference>
<gene>
    <name evidence="1" type="ORF">Cgig2_022968</name>
</gene>
<evidence type="ECO:0000313" key="2">
    <source>
        <dbReference type="Proteomes" id="UP001153076"/>
    </source>
</evidence>
<dbReference type="OrthoDB" id="294702at2759"/>
<comment type="caution">
    <text evidence="1">The sequence shown here is derived from an EMBL/GenBank/DDBJ whole genome shotgun (WGS) entry which is preliminary data.</text>
</comment>
<evidence type="ECO:0008006" key="3">
    <source>
        <dbReference type="Google" id="ProtNLM"/>
    </source>
</evidence>
<dbReference type="PANTHER" id="PTHR45763:SF21">
    <property type="entry name" value="ALPHA_BETA-HYDROLASES SUPERFAMILY PROTEIN"/>
    <property type="match status" value="1"/>
</dbReference>
<reference evidence="1" key="1">
    <citation type="submission" date="2022-04" db="EMBL/GenBank/DDBJ databases">
        <title>Carnegiea gigantea Genome sequencing and assembly v2.</title>
        <authorList>
            <person name="Copetti D."/>
            <person name="Sanderson M.J."/>
            <person name="Burquez A."/>
            <person name="Wojciechowski M.F."/>
        </authorList>
    </citation>
    <scope>NUCLEOTIDE SEQUENCE</scope>
    <source>
        <strain evidence="1">SGP5-SGP5p</strain>
        <tissue evidence="1">Aerial part</tissue>
    </source>
</reference>
<dbReference type="EMBL" id="JAKOGI010000188">
    <property type="protein sequence ID" value="KAJ8440527.1"/>
    <property type="molecule type" value="Genomic_DNA"/>
</dbReference>
<keyword evidence="2" id="KW-1185">Reference proteome</keyword>
<name>A0A9Q1KC59_9CARY</name>
<dbReference type="Gene3D" id="3.40.50.1820">
    <property type="entry name" value="alpha/beta hydrolase"/>
    <property type="match status" value="1"/>
</dbReference>
<proteinExistence type="predicted"/>
<sequence>MRGVAKENAKYMVIIIRGFCPSKETFIPVSDDWLQELGICILTFDGPGYAESDPNPKRSPKNDAFDIQNRFGFQSNQAQPEMIGSMVLALAVILVGYAIKPPPPKICGTPGGPPVTSPRIKLKDGRHLAYGEAGVSKEEAKYKVVVIHGFNISEDLNLLISQSDPYPKRSVKSEAYDVQELADALQLGPRFYVIGISMGACPAYSCLKHIPVLCDWNIHGSLPCL</sequence>
<protein>
    <recommendedName>
        <fullName evidence="3">AB hydrolase-1 domain-containing protein</fullName>
    </recommendedName>
</protein>
<evidence type="ECO:0000313" key="1">
    <source>
        <dbReference type="EMBL" id="KAJ8440527.1"/>
    </source>
</evidence>